<dbReference type="InterPro" id="IPR024752">
    <property type="entry name" value="Myb/SANT-like_dom"/>
</dbReference>
<evidence type="ECO:0000259" key="2">
    <source>
        <dbReference type="PROSITE" id="PS51382"/>
    </source>
</evidence>
<evidence type="ECO:0000313" key="3">
    <source>
        <dbReference type="EMBL" id="KAK2633773.1"/>
    </source>
</evidence>
<sequence length="289" mass="34010">MEKFSKQFEGLFVPKWKETFVDYWKLKKDLKKIYLLNINNNINNGSGSISKPDVLEFFYDLCIKEVEQGHRPGTHFTKVGWDNLVKNFNKTTGNEYNKVQLKNRWDTLKSDWKLWRDLIGKETGLGWNAKLKTIDALEEWWHRKLQVGKTPLMILEYFKKTIRDPVLNFLKPLKGEKYYLVDAGYPQMSGYLGPYKGERYHTPDFRRGRQPTGPRELFNQAHSSLRNVIECTFGRHTQCDSHFEESKNYQDEETGEEMDTNEESYETNSPGTQEIEVLRNQIIASLMGD</sequence>
<organism evidence="3 4">
    <name type="scientific">Dipteronia dyeriana</name>
    <dbReference type="NCBI Taxonomy" id="168575"/>
    <lineage>
        <taxon>Eukaryota</taxon>
        <taxon>Viridiplantae</taxon>
        <taxon>Streptophyta</taxon>
        <taxon>Embryophyta</taxon>
        <taxon>Tracheophyta</taxon>
        <taxon>Spermatophyta</taxon>
        <taxon>Magnoliopsida</taxon>
        <taxon>eudicotyledons</taxon>
        <taxon>Gunneridae</taxon>
        <taxon>Pentapetalae</taxon>
        <taxon>rosids</taxon>
        <taxon>malvids</taxon>
        <taxon>Sapindales</taxon>
        <taxon>Sapindaceae</taxon>
        <taxon>Hippocastanoideae</taxon>
        <taxon>Acereae</taxon>
        <taxon>Dipteronia</taxon>
    </lineage>
</organism>
<dbReference type="PANTHER" id="PTHR31704">
    <property type="entry name" value="MYB/SANT-LIKE DNA-BINDING DOMAIN PROTEIN-RELATED"/>
    <property type="match status" value="1"/>
</dbReference>
<dbReference type="PANTHER" id="PTHR31704:SF37">
    <property type="entry name" value="HEAT SHOCK PROTEIN"/>
    <property type="match status" value="1"/>
</dbReference>
<dbReference type="AlphaFoldDB" id="A0AAD9TDY7"/>
<evidence type="ECO:0000313" key="4">
    <source>
        <dbReference type="Proteomes" id="UP001280121"/>
    </source>
</evidence>
<feature type="compositionally biased region" description="Acidic residues" evidence="1">
    <location>
        <begin position="251"/>
        <end position="265"/>
    </location>
</feature>
<gene>
    <name evidence="3" type="ORF">Ddye_028565</name>
</gene>
<evidence type="ECO:0000256" key="1">
    <source>
        <dbReference type="SAM" id="MobiDB-lite"/>
    </source>
</evidence>
<feature type="region of interest" description="Disordered" evidence="1">
    <location>
        <begin position="242"/>
        <end position="269"/>
    </location>
</feature>
<keyword evidence="4" id="KW-1185">Reference proteome</keyword>
<reference evidence="3" key="1">
    <citation type="journal article" date="2023" name="Plant J.">
        <title>Genome sequences and population genomics provide insights into the demographic history, inbreeding, and mutation load of two 'living fossil' tree species of Dipteronia.</title>
        <authorList>
            <person name="Feng Y."/>
            <person name="Comes H.P."/>
            <person name="Chen J."/>
            <person name="Zhu S."/>
            <person name="Lu R."/>
            <person name="Zhang X."/>
            <person name="Li P."/>
            <person name="Qiu J."/>
            <person name="Olsen K.M."/>
            <person name="Qiu Y."/>
        </authorList>
    </citation>
    <scope>NUCLEOTIDE SEQUENCE</scope>
    <source>
        <strain evidence="3">KIB01</strain>
    </source>
</reference>
<dbReference type="Pfam" id="PF03105">
    <property type="entry name" value="SPX"/>
    <property type="match status" value="1"/>
</dbReference>
<accession>A0AAD9TDY7</accession>
<proteinExistence type="predicted"/>
<comment type="caution">
    <text evidence="3">The sequence shown here is derived from an EMBL/GenBank/DDBJ whole genome shotgun (WGS) entry which is preliminary data.</text>
</comment>
<dbReference type="PROSITE" id="PS51382">
    <property type="entry name" value="SPX"/>
    <property type="match status" value="1"/>
</dbReference>
<name>A0AAD9TDY7_9ROSI</name>
<feature type="domain" description="SPX" evidence="2">
    <location>
        <begin position="2"/>
        <end position="289"/>
    </location>
</feature>
<dbReference type="Pfam" id="PF12776">
    <property type="entry name" value="Myb_DNA-bind_3"/>
    <property type="match status" value="1"/>
</dbReference>
<protein>
    <recommendedName>
        <fullName evidence="2">SPX domain-containing protein</fullName>
    </recommendedName>
</protein>
<dbReference type="InterPro" id="IPR004331">
    <property type="entry name" value="SPX_dom"/>
</dbReference>
<dbReference type="EMBL" id="JANJYI010000009">
    <property type="protein sequence ID" value="KAK2633773.1"/>
    <property type="molecule type" value="Genomic_DNA"/>
</dbReference>
<dbReference type="Proteomes" id="UP001280121">
    <property type="component" value="Unassembled WGS sequence"/>
</dbReference>